<dbReference type="PANTHER" id="PTHR16255:SF1">
    <property type="entry name" value="REQUIRED FOR MEIOTIC NUCLEAR DIVISION PROTEIN 1 HOMOLOG"/>
    <property type="match status" value="1"/>
</dbReference>
<dbReference type="GO" id="GO:0070131">
    <property type="term" value="P:positive regulation of mitochondrial translation"/>
    <property type="evidence" value="ECO:0007669"/>
    <property type="project" value="TreeGrafter"/>
</dbReference>
<feature type="domain" description="DUF155" evidence="2">
    <location>
        <begin position="186"/>
        <end position="368"/>
    </location>
</feature>
<comment type="similarity">
    <text evidence="1">Belongs to the RMD1/sif2 family.</text>
</comment>
<dbReference type="OrthoDB" id="242766at2759"/>
<dbReference type="InterPro" id="IPR003734">
    <property type="entry name" value="DUF155"/>
</dbReference>
<dbReference type="PANTHER" id="PTHR16255">
    <property type="entry name" value="REQUIRED FOR MEIOTIC NUCLEAR DIVISION PROTEIN 1 HOMOLOG"/>
    <property type="match status" value="1"/>
</dbReference>
<evidence type="ECO:0000259" key="2">
    <source>
        <dbReference type="Pfam" id="PF02582"/>
    </source>
</evidence>
<dbReference type="STRING" id="2018661.A0A2A2KWC2"/>
<protein>
    <recommendedName>
        <fullName evidence="2">DUF155 domain-containing protein</fullName>
    </recommendedName>
</protein>
<proteinExistence type="inferred from homology"/>
<evidence type="ECO:0000256" key="1">
    <source>
        <dbReference type="ARBA" id="ARBA00008306"/>
    </source>
</evidence>
<gene>
    <name evidence="3" type="ORF">WR25_01871</name>
</gene>
<name>A0A2A2KWC2_9BILA</name>
<accession>A0A2A2KWC2</accession>
<sequence>MLRRSVVNVIRRVWSQQAAERRTVLSPTPYERHAAHSLLLPSCSNSPSTAFCSAQFLNRGSFHGPFNFFNHRSLHSCSQLCSQERPQLDESTELHRRHEEWERFLGRRKLQSRKRRAITAMHGKTRQEPTVTALAIAEDFDLHGIANDLAINNLYNVTYIDEEFDDTLHLAKRMEYTIDPLVLSEVFVFRDGAVVFWNVRTHDRAALLRDVERFAKNPYESSIALEELDRMPFKIVDGNDTEIKNDRFCLSGPRHSAPAHRSTESILERFALSQAFAASVKIGVWEASLTNLAEPLSKTTRALTQGYIPWNRKETLKHSGEFAALRHLMNLDSNLLNQDFYWDRGNLESYYKMAARHFMLERRLNSLNSRIDYCEELVKMVDNMLALRHVGFFL</sequence>
<dbReference type="InterPro" id="IPR051624">
    <property type="entry name" value="RMD1/Sad1-interacting"/>
</dbReference>
<evidence type="ECO:0000313" key="3">
    <source>
        <dbReference type="EMBL" id="PAV78139.1"/>
    </source>
</evidence>
<dbReference type="GO" id="GO:0005739">
    <property type="term" value="C:mitochondrion"/>
    <property type="evidence" value="ECO:0007669"/>
    <property type="project" value="UniProtKB-ARBA"/>
</dbReference>
<evidence type="ECO:0000313" key="4">
    <source>
        <dbReference type="Proteomes" id="UP000218231"/>
    </source>
</evidence>
<comment type="caution">
    <text evidence="3">The sequence shown here is derived from an EMBL/GenBank/DDBJ whole genome shotgun (WGS) entry which is preliminary data.</text>
</comment>
<keyword evidence="4" id="KW-1185">Reference proteome</keyword>
<organism evidence="3 4">
    <name type="scientific">Diploscapter pachys</name>
    <dbReference type="NCBI Taxonomy" id="2018661"/>
    <lineage>
        <taxon>Eukaryota</taxon>
        <taxon>Metazoa</taxon>
        <taxon>Ecdysozoa</taxon>
        <taxon>Nematoda</taxon>
        <taxon>Chromadorea</taxon>
        <taxon>Rhabditida</taxon>
        <taxon>Rhabditina</taxon>
        <taxon>Rhabditomorpha</taxon>
        <taxon>Rhabditoidea</taxon>
        <taxon>Rhabditidae</taxon>
        <taxon>Diploscapter</taxon>
    </lineage>
</organism>
<dbReference type="Pfam" id="PF02582">
    <property type="entry name" value="DUF155"/>
    <property type="match status" value="1"/>
</dbReference>
<dbReference type="Proteomes" id="UP000218231">
    <property type="component" value="Unassembled WGS sequence"/>
</dbReference>
<reference evidence="3 4" key="1">
    <citation type="journal article" date="2017" name="Curr. Biol.">
        <title>Genome architecture and evolution of a unichromosomal asexual nematode.</title>
        <authorList>
            <person name="Fradin H."/>
            <person name="Zegar C."/>
            <person name="Gutwein M."/>
            <person name="Lucas J."/>
            <person name="Kovtun M."/>
            <person name="Corcoran D."/>
            <person name="Baugh L.R."/>
            <person name="Kiontke K."/>
            <person name="Gunsalus K."/>
            <person name="Fitch D.H."/>
            <person name="Piano F."/>
        </authorList>
    </citation>
    <scope>NUCLEOTIDE SEQUENCE [LARGE SCALE GENOMIC DNA]</scope>
    <source>
        <strain evidence="3">PF1309</strain>
    </source>
</reference>
<dbReference type="EMBL" id="LIAE01007609">
    <property type="protein sequence ID" value="PAV78139.1"/>
    <property type="molecule type" value="Genomic_DNA"/>
</dbReference>
<dbReference type="AlphaFoldDB" id="A0A2A2KWC2"/>